<dbReference type="PANTHER" id="PTHR37319:SF1">
    <property type="entry name" value="TRANSPOSASE TN5 DIMERISATION DOMAIN-CONTAINING PROTEIN"/>
    <property type="match status" value="1"/>
</dbReference>
<dbReference type="InterPro" id="IPR047768">
    <property type="entry name" value="Tn5p-like"/>
</dbReference>
<reference evidence="3 4" key="1">
    <citation type="submission" date="2019-09" db="EMBL/GenBank/DDBJ databases">
        <title>Identification of Malikia spinosa a prominent benzene-, toluene-, and ethylbenzene-degrading bacterium: enrichment, isolation and whole genome sequencing.</title>
        <authorList>
            <person name="Tancsics A."/>
            <person name="Revesz F."/>
            <person name="Kriszt B."/>
        </authorList>
    </citation>
    <scope>NUCLEOTIDE SEQUENCE [LARGE SCALE GENOMIC DNA]</scope>
    <source>
        <strain evidence="3 4">AB6</strain>
    </source>
</reference>
<dbReference type="Proteomes" id="UP000481947">
    <property type="component" value="Unassembled WGS sequence"/>
</dbReference>
<dbReference type="Gene3D" id="3.90.350.10">
    <property type="entry name" value="Transposase Inhibitor Protein From Tn5, Chain A, domain 1"/>
    <property type="match status" value="1"/>
</dbReference>
<evidence type="ECO:0000259" key="2">
    <source>
        <dbReference type="Pfam" id="PF14706"/>
    </source>
</evidence>
<comment type="caution">
    <text evidence="3">The sequence shown here is derived from an EMBL/GenBank/DDBJ whole genome shotgun (WGS) entry which is preliminary data.</text>
</comment>
<dbReference type="RefSeq" id="WP_161125181.1">
    <property type="nucleotide sequence ID" value="NZ_VYSB01000008.1"/>
</dbReference>
<dbReference type="InterPro" id="IPR014737">
    <property type="entry name" value="Transposase_Tn5-like_C"/>
</dbReference>
<dbReference type="PANTHER" id="PTHR37319">
    <property type="entry name" value="TRANSPOSASE"/>
    <property type="match status" value="1"/>
</dbReference>
<evidence type="ECO:0000259" key="1">
    <source>
        <dbReference type="Pfam" id="PF02281"/>
    </source>
</evidence>
<feature type="domain" description="Transposase Tn5 dimerisation" evidence="1">
    <location>
        <begin position="344"/>
        <end position="437"/>
    </location>
</feature>
<dbReference type="AlphaFoldDB" id="A0A7C9MXG0"/>
<dbReference type="EMBL" id="VYSB01000008">
    <property type="protein sequence ID" value="MYZ52301.1"/>
    <property type="molecule type" value="Genomic_DNA"/>
</dbReference>
<dbReference type="InterPro" id="IPR038215">
    <property type="entry name" value="TN5-like_N_sf"/>
</dbReference>
<dbReference type="Gene3D" id="1.10.740.10">
    <property type="entry name" value="Transferase Inhibitor Protein From Tn5, Chain"/>
    <property type="match status" value="1"/>
</dbReference>
<accession>A0A7C9MXG0</accession>
<dbReference type="InterPro" id="IPR012337">
    <property type="entry name" value="RNaseH-like_sf"/>
</dbReference>
<protein>
    <submittedName>
        <fullName evidence="3">IS4 family transposase</fullName>
    </submittedName>
</protein>
<name>A0A7C9MXG0_9BURK</name>
<dbReference type="Pfam" id="PF14706">
    <property type="entry name" value="Tnp_DNA_bind"/>
    <property type="match status" value="1"/>
</dbReference>
<proteinExistence type="predicted"/>
<feature type="domain" description="Transposase Tn5-like N-terminal" evidence="2">
    <location>
        <begin position="1"/>
        <end position="59"/>
    </location>
</feature>
<evidence type="ECO:0000313" key="4">
    <source>
        <dbReference type="Proteomes" id="UP000481947"/>
    </source>
</evidence>
<dbReference type="InterPro" id="IPR003201">
    <property type="entry name" value="Transposase_Tn5"/>
</dbReference>
<dbReference type="Pfam" id="PF02281">
    <property type="entry name" value="Dimer_Tnp_Tn5"/>
    <property type="match status" value="1"/>
</dbReference>
<sequence>MSWAAEEFETLDLGDARLNRRAVLLAERLAHKPGASIPNACQTWSETVAAYRFLSHEGVSWDDVMQAHWQASEQRIAQHPVVLCLQDTTELDFNGQQMAGLGPLSYEAQRGLYLHPTYVVTADREPLGVTNAWTWAREFKSADGTRAGALESTRWIESYERVAEQALRLPQTRHICVSDRESDIMALLVRARELNHAADYLVRSKHNRALPEGGKLWEKVSQAAVLGHVRFELPAGRGRKARSVKQEVRVERVTVKDGAKGQLEVTCVVAAEIGAPAGVKPVVWRLLTNRQATTLAQACELIDWYRARWEIELFFLVLKEGCRVERLQLGDSDRLQTALALYLVIAWRINRLMRLGRALGDLPADLVLETDEWKAAFILNKKPVPKKVPELNTVIRLIAQRGGFLARKGDGEPGVKSIWLGLQDVAVFVEGIRYARQTGGI</sequence>
<evidence type="ECO:0000313" key="3">
    <source>
        <dbReference type="EMBL" id="MYZ52301.1"/>
    </source>
</evidence>
<dbReference type="NCBIfam" id="NF033590">
    <property type="entry name" value="transpos_IS4_3"/>
    <property type="match status" value="1"/>
</dbReference>
<dbReference type="InterPro" id="IPR014735">
    <property type="entry name" value="Transposase_Tn5-like_N"/>
</dbReference>
<dbReference type="InterPro" id="IPR054836">
    <property type="entry name" value="Tn5_transposase"/>
</dbReference>
<dbReference type="SUPFAM" id="SSF53098">
    <property type="entry name" value="Ribonuclease H-like"/>
    <property type="match status" value="1"/>
</dbReference>
<gene>
    <name evidence="3" type="ORF">F5985_09195</name>
</gene>
<organism evidence="3 4">
    <name type="scientific">Malikia spinosa</name>
    <dbReference type="NCBI Taxonomy" id="86180"/>
    <lineage>
        <taxon>Bacteria</taxon>
        <taxon>Pseudomonadati</taxon>
        <taxon>Pseudomonadota</taxon>
        <taxon>Betaproteobacteria</taxon>
        <taxon>Burkholderiales</taxon>
        <taxon>Comamonadaceae</taxon>
        <taxon>Malikia</taxon>
    </lineage>
</organism>
<dbReference type="Gene3D" id="1.10.246.40">
    <property type="entry name" value="Tn5 transposase, domain 1"/>
    <property type="match status" value="1"/>
</dbReference>